<dbReference type="Gene3D" id="3.90.320.10">
    <property type="match status" value="1"/>
</dbReference>
<evidence type="ECO:0008006" key="4">
    <source>
        <dbReference type="Google" id="ProtNLM"/>
    </source>
</evidence>
<evidence type="ECO:0000313" key="3">
    <source>
        <dbReference type="Proteomes" id="UP000663828"/>
    </source>
</evidence>
<name>A0A814HSC4_ADIRI</name>
<accession>A0A814HSC4</accession>
<evidence type="ECO:0000313" key="2">
    <source>
        <dbReference type="EMBL" id="CAF1546851.1"/>
    </source>
</evidence>
<dbReference type="InterPro" id="IPR051703">
    <property type="entry name" value="NF-kappa-B_Signaling_Reg"/>
</dbReference>
<dbReference type="PANTHER" id="PTHR46609:SF8">
    <property type="entry name" value="YQAJ VIRAL RECOMBINASE DOMAIN-CONTAINING PROTEIN"/>
    <property type="match status" value="1"/>
</dbReference>
<keyword evidence="3" id="KW-1185">Reference proteome</keyword>
<dbReference type="GO" id="GO:0006281">
    <property type="term" value="P:DNA repair"/>
    <property type="evidence" value="ECO:0007669"/>
    <property type="project" value="UniProtKB-ARBA"/>
</dbReference>
<dbReference type="EMBL" id="CAJNOJ010001222">
    <property type="protein sequence ID" value="CAF1546851.1"/>
    <property type="molecule type" value="Genomic_DNA"/>
</dbReference>
<organism evidence="1 3">
    <name type="scientific">Adineta ricciae</name>
    <name type="common">Rotifer</name>
    <dbReference type="NCBI Taxonomy" id="249248"/>
    <lineage>
        <taxon>Eukaryota</taxon>
        <taxon>Metazoa</taxon>
        <taxon>Spiralia</taxon>
        <taxon>Gnathifera</taxon>
        <taxon>Rotifera</taxon>
        <taxon>Eurotatoria</taxon>
        <taxon>Bdelloidea</taxon>
        <taxon>Adinetida</taxon>
        <taxon>Adinetidae</taxon>
        <taxon>Adineta</taxon>
    </lineage>
</organism>
<reference evidence="1" key="1">
    <citation type="submission" date="2021-02" db="EMBL/GenBank/DDBJ databases">
        <authorList>
            <person name="Nowell W R."/>
        </authorList>
    </citation>
    <scope>NUCLEOTIDE SEQUENCE</scope>
</reference>
<dbReference type="Proteomes" id="UP000663828">
    <property type="component" value="Unassembled WGS sequence"/>
</dbReference>
<dbReference type="SUPFAM" id="SSF52980">
    <property type="entry name" value="Restriction endonuclease-like"/>
    <property type="match status" value="1"/>
</dbReference>
<proteinExistence type="predicted"/>
<protein>
    <recommendedName>
        <fullName evidence="4">YqaJ viral recombinase domain-containing protein</fullName>
    </recommendedName>
</protein>
<evidence type="ECO:0000313" key="1">
    <source>
        <dbReference type="EMBL" id="CAF1013258.1"/>
    </source>
</evidence>
<dbReference type="OrthoDB" id="261614at2759"/>
<dbReference type="EMBL" id="CAJNOR010000813">
    <property type="protein sequence ID" value="CAF1013258.1"/>
    <property type="molecule type" value="Genomic_DNA"/>
</dbReference>
<dbReference type="PANTHER" id="PTHR46609">
    <property type="entry name" value="EXONUCLEASE, PHAGE-TYPE/RECB, C-TERMINAL DOMAIN-CONTAINING PROTEIN"/>
    <property type="match status" value="1"/>
</dbReference>
<gene>
    <name evidence="2" type="ORF">EDS130_LOCUS45714</name>
    <name evidence="1" type="ORF">XAT740_LOCUS13837</name>
</gene>
<dbReference type="InterPro" id="IPR011604">
    <property type="entry name" value="PDDEXK-like_dom_sf"/>
</dbReference>
<sequence>MGTNINKPANILGGSCEFAAETGPRAACKHLAALCFSLLDYDRNKLYEACTQRQLRTKYKQQSTATAFFLLPQKQNSEFLPIPSRITGRIFISEIEIIATTLTKCYADNIYLSYTDISSLEQATRRQASSTHWHEARKLHISSELFQASEIFVVSSSNFYLSIDVHDVAIQKEDFTELAQSIIAHRSKIGINTVTCPCGLIVDPVTTHLWCSPDALVMENFNNTTNYGLVERKCVYANPGDSWNALMVCREHFCLERSNGQLHLRTDHPYYYQLITIMGVSNQPWIDLCVLENDEVRIERFYPDANIWSTIRKRLTGFYFNVFLEEVSKTRPVFFSICNVFDTSFVGINLFSYEKSTYP</sequence>
<comment type="caution">
    <text evidence="1">The sequence shown here is derived from an EMBL/GenBank/DDBJ whole genome shotgun (WGS) entry which is preliminary data.</text>
</comment>
<dbReference type="AlphaFoldDB" id="A0A814HSC4"/>
<dbReference type="Proteomes" id="UP000663852">
    <property type="component" value="Unassembled WGS sequence"/>
</dbReference>
<dbReference type="InterPro" id="IPR011335">
    <property type="entry name" value="Restrct_endonuc-II-like"/>
</dbReference>